<reference evidence="2 3" key="1">
    <citation type="journal article" date="2023" name="Insect Mol. Biol.">
        <title>Genome sequencing provides insights into the evolution of gene families encoding plant cell wall-degrading enzymes in longhorned beetles.</title>
        <authorList>
            <person name="Shin N.R."/>
            <person name="Okamura Y."/>
            <person name="Kirsch R."/>
            <person name="Pauchet Y."/>
        </authorList>
    </citation>
    <scope>NUCLEOTIDE SEQUENCE [LARGE SCALE GENOMIC DNA]</scope>
    <source>
        <strain evidence="2">EAD_L_NR</strain>
    </source>
</reference>
<gene>
    <name evidence="2" type="ORF">NQ315_011455</name>
</gene>
<dbReference type="PANTHER" id="PTHR21505:SF12">
    <property type="entry name" value="MADF DOMAIN-CONTAINING PROTEIN-RELATED"/>
    <property type="match status" value="1"/>
</dbReference>
<name>A0AAV8VUG0_9CUCU</name>
<keyword evidence="3" id="KW-1185">Reference proteome</keyword>
<dbReference type="PANTHER" id="PTHR21505">
    <property type="entry name" value="MADF DOMAIN-CONTAINING PROTEIN-RELATED"/>
    <property type="match status" value="1"/>
</dbReference>
<sequence length="221" mass="26306">MNEIKTWSVDEVHTLIYQWRAHPELWDVKNKQYRNKVKKQAALSMLAAEFATTESEIYRKFHNLRTQFHQELRRTKVKKCLDETYRSSWKFYDAMRFIVEGNHNVDVSKQHNYKQEVDEEILLDDDSEQIEFIDPYKESEEVLEKRLQIHLEDVELDPISFVKKPQAASASKSTDDFQVFGDFVACELRNLRSKENQKKLKRAIQRAILDISELDDNGNDF</sequence>
<evidence type="ECO:0000259" key="1">
    <source>
        <dbReference type="PROSITE" id="PS51029"/>
    </source>
</evidence>
<dbReference type="Proteomes" id="UP001159042">
    <property type="component" value="Unassembled WGS sequence"/>
</dbReference>
<dbReference type="PROSITE" id="PS51029">
    <property type="entry name" value="MADF"/>
    <property type="match status" value="1"/>
</dbReference>
<dbReference type="Pfam" id="PF10545">
    <property type="entry name" value="MADF_DNA_bdg"/>
    <property type="match status" value="1"/>
</dbReference>
<dbReference type="SMART" id="SM00595">
    <property type="entry name" value="MADF"/>
    <property type="match status" value="1"/>
</dbReference>
<protein>
    <recommendedName>
        <fullName evidence="1">MADF domain-containing protein</fullName>
    </recommendedName>
</protein>
<dbReference type="EMBL" id="JANEYG010000028">
    <property type="protein sequence ID" value="KAJ8918002.1"/>
    <property type="molecule type" value="Genomic_DNA"/>
</dbReference>
<evidence type="ECO:0000313" key="3">
    <source>
        <dbReference type="Proteomes" id="UP001159042"/>
    </source>
</evidence>
<feature type="domain" description="MADF" evidence="1">
    <location>
        <begin position="14"/>
        <end position="103"/>
    </location>
</feature>
<proteinExistence type="predicted"/>
<dbReference type="InterPro" id="IPR006578">
    <property type="entry name" value="MADF-dom"/>
</dbReference>
<accession>A0AAV8VUG0</accession>
<organism evidence="2 3">
    <name type="scientific">Exocentrus adspersus</name>
    <dbReference type="NCBI Taxonomy" id="1586481"/>
    <lineage>
        <taxon>Eukaryota</taxon>
        <taxon>Metazoa</taxon>
        <taxon>Ecdysozoa</taxon>
        <taxon>Arthropoda</taxon>
        <taxon>Hexapoda</taxon>
        <taxon>Insecta</taxon>
        <taxon>Pterygota</taxon>
        <taxon>Neoptera</taxon>
        <taxon>Endopterygota</taxon>
        <taxon>Coleoptera</taxon>
        <taxon>Polyphaga</taxon>
        <taxon>Cucujiformia</taxon>
        <taxon>Chrysomeloidea</taxon>
        <taxon>Cerambycidae</taxon>
        <taxon>Lamiinae</taxon>
        <taxon>Acanthocinini</taxon>
        <taxon>Exocentrus</taxon>
    </lineage>
</organism>
<dbReference type="AlphaFoldDB" id="A0AAV8VUG0"/>
<comment type="caution">
    <text evidence="2">The sequence shown here is derived from an EMBL/GenBank/DDBJ whole genome shotgun (WGS) entry which is preliminary data.</text>
</comment>
<evidence type="ECO:0000313" key="2">
    <source>
        <dbReference type="EMBL" id="KAJ8918002.1"/>
    </source>
</evidence>